<dbReference type="GeneID" id="68665136"/>
<protein>
    <submittedName>
        <fullName evidence="1">Uncharacterized protein</fullName>
    </submittedName>
</protein>
<keyword evidence="1" id="KW-0496">Mitochondrion</keyword>
<gene>
    <name evidence="1" type="primary">orf140</name>
</gene>
<organism evidence="1">
    <name type="scientific">Morchella brunnea</name>
    <dbReference type="NCBI Taxonomy" id="1174671"/>
    <lineage>
        <taxon>Eukaryota</taxon>
        <taxon>Fungi</taxon>
        <taxon>Dikarya</taxon>
        <taxon>Ascomycota</taxon>
        <taxon>Pezizomycotina</taxon>
        <taxon>Pezizomycetes</taxon>
        <taxon>Pezizales</taxon>
        <taxon>Morchellaceae</taxon>
        <taxon>Morchella</taxon>
    </lineage>
</organism>
<dbReference type="RefSeq" id="YP_010218822.1">
    <property type="nucleotide sequence ID" value="NC_058917.1"/>
</dbReference>
<sequence>MSLDNTLSVILRWSALGGGLSTRWELGHFHFNSFQYISIRDSLPLLLISEPRCLRMILGCPRWVQTFLKYASMFDYFPLANLPFHPLLHLPAPSGLDHTDLPLRRLLAHVSIPVYVYASAVFRSNYIPPQGGGGRFLCFP</sequence>
<reference evidence="1" key="1">
    <citation type="submission" date="2021-01" db="EMBL/GenBank/DDBJ databases">
        <authorList>
            <person name="Sun H.-H."/>
            <person name="Zhang S."/>
            <person name="Zhang Y.-J."/>
        </authorList>
    </citation>
    <scope>NUCLEOTIDE SEQUENCE</scope>
    <source>
        <strain evidence="1">CMM1</strain>
    </source>
</reference>
<dbReference type="AlphaFoldDB" id="A0A8K1MHA8"/>
<geneLocation type="mitochondrion" evidence="1"/>
<name>A0A8K1MHA8_9PEZI</name>
<dbReference type="EMBL" id="MW538937">
    <property type="protein sequence ID" value="UBU98475.1"/>
    <property type="molecule type" value="Genomic_DNA"/>
</dbReference>
<evidence type="ECO:0000313" key="1">
    <source>
        <dbReference type="EMBL" id="UBU98475.1"/>
    </source>
</evidence>
<accession>A0A8K1MHA8</accession>
<proteinExistence type="predicted"/>